<evidence type="ECO:0008006" key="7">
    <source>
        <dbReference type="Google" id="ProtNLM"/>
    </source>
</evidence>
<dbReference type="NCBIfam" id="TIGR04409">
    <property type="entry name" value="LptC_YrbK"/>
    <property type="match status" value="1"/>
</dbReference>
<reference evidence="6" key="1">
    <citation type="submission" date="2009-01" db="EMBL/GenBank/DDBJ databases">
        <title>Complete sequence of chromosome Cyanothece sp. PCC 7425.</title>
        <authorList>
            <consortium name="US DOE Joint Genome Institute"/>
            <person name="Lucas S."/>
            <person name="Copeland A."/>
            <person name="Lapidus A."/>
            <person name="Glavina del Rio T."/>
            <person name="Dalin E."/>
            <person name="Tice H."/>
            <person name="Bruce D."/>
            <person name="Goodwin L."/>
            <person name="Pitluck S."/>
            <person name="Sims D."/>
            <person name="Meineke L."/>
            <person name="Brettin T."/>
            <person name="Detter J.C."/>
            <person name="Han C."/>
            <person name="Larimer F."/>
            <person name="Land M."/>
            <person name="Hauser L."/>
            <person name="Kyrpides N."/>
            <person name="Ovchinnikova G."/>
            <person name="Liberton M."/>
            <person name="Stoeckel J."/>
            <person name="Banerjee A."/>
            <person name="Singh A."/>
            <person name="Page L."/>
            <person name="Sato H."/>
            <person name="Zhao L."/>
            <person name="Sherman L."/>
            <person name="Pakrasi H."/>
            <person name="Richardson P."/>
        </authorList>
    </citation>
    <scope>NUCLEOTIDE SEQUENCE</scope>
    <source>
        <strain evidence="6">PCC 7425</strain>
    </source>
</reference>
<protein>
    <recommendedName>
        <fullName evidence="7">OstA family protein</fullName>
    </recommendedName>
</protein>
<organism evidence="6">
    <name type="scientific">Cyanothece sp. (strain PCC 7425 / ATCC 29141)</name>
    <dbReference type="NCBI Taxonomy" id="395961"/>
    <lineage>
        <taxon>Bacteria</taxon>
        <taxon>Bacillati</taxon>
        <taxon>Cyanobacteriota</taxon>
        <taxon>Cyanophyceae</taxon>
        <taxon>Gomontiellales</taxon>
        <taxon>Cyanothecaceae</taxon>
        <taxon>Cyanothece</taxon>
    </lineage>
</organism>
<dbReference type="GO" id="GO:0005886">
    <property type="term" value="C:plasma membrane"/>
    <property type="evidence" value="ECO:0007669"/>
    <property type="project" value="InterPro"/>
</dbReference>
<keyword evidence="3" id="KW-0812">Transmembrane</keyword>
<dbReference type="HOGENOM" id="CLU_060279_0_0_3"/>
<dbReference type="PANTHER" id="PTHR37481">
    <property type="entry name" value="LIPOPOLYSACCHARIDE EXPORT SYSTEM PROTEIN LPTC"/>
    <property type="match status" value="1"/>
</dbReference>
<name>B8HPU8_CYAP4</name>
<keyword evidence="1" id="KW-1003">Cell membrane</keyword>
<dbReference type="GO" id="GO:0017089">
    <property type="term" value="F:glycolipid transfer activity"/>
    <property type="evidence" value="ECO:0007669"/>
    <property type="project" value="TreeGrafter"/>
</dbReference>
<evidence type="ECO:0000256" key="4">
    <source>
        <dbReference type="ARBA" id="ARBA00022989"/>
    </source>
</evidence>
<dbReference type="STRING" id="395961.Cyan7425_3332"/>
<dbReference type="EMBL" id="CP001344">
    <property type="protein sequence ID" value="ACL45657.1"/>
    <property type="molecule type" value="Genomic_DNA"/>
</dbReference>
<dbReference type="Gene3D" id="2.60.450.10">
    <property type="entry name" value="Lipopolysaccharide (LPS) transport protein A like domain"/>
    <property type="match status" value="2"/>
</dbReference>
<keyword evidence="5" id="KW-0472">Membrane</keyword>
<keyword evidence="2" id="KW-0997">Cell inner membrane</keyword>
<evidence type="ECO:0000256" key="5">
    <source>
        <dbReference type="ARBA" id="ARBA00023136"/>
    </source>
</evidence>
<dbReference type="Pfam" id="PF06835">
    <property type="entry name" value="LptC"/>
    <property type="match status" value="2"/>
</dbReference>
<evidence type="ECO:0000256" key="3">
    <source>
        <dbReference type="ARBA" id="ARBA00022692"/>
    </source>
</evidence>
<gene>
    <name evidence="6" type="ordered locus">Cyan7425_3332</name>
</gene>
<dbReference type="OrthoDB" id="460011at2"/>
<dbReference type="PANTHER" id="PTHR37481:SF1">
    <property type="entry name" value="LIPOPOLYSACCHARIDE EXPORT SYSTEM PROTEIN LPTC"/>
    <property type="match status" value="1"/>
</dbReference>
<dbReference type="GO" id="GO:0030288">
    <property type="term" value="C:outer membrane-bounded periplasmic space"/>
    <property type="evidence" value="ECO:0007669"/>
    <property type="project" value="TreeGrafter"/>
</dbReference>
<dbReference type="InterPro" id="IPR010664">
    <property type="entry name" value="LipoPS_assembly_LptC-rel"/>
</dbReference>
<dbReference type="GO" id="GO:0015221">
    <property type="term" value="F:lipopolysaccharide transmembrane transporter activity"/>
    <property type="evidence" value="ECO:0007669"/>
    <property type="project" value="InterPro"/>
</dbReference>
<evidence type="ECO:0000256" key="2">
    <source>
        <dbReference type="ARBA" id="ARBA00022519"/>
    </source>
</evidence>
<accession>B8HPU8</accession>
<evidence type="ECO:0000256" key="1">
    <source>
        <dbReference type="ARBA" id="ARBA00022475"/>
    </source>
</evidence>
<proteinExistence type="predicted"/>
<keyword evidence="4" id="KW-1133">Transmembrane helix</keyword>
<evidence type="ECO:0000313" key="6">
    <source>
        <dbReference type="EMBL" id="ACL45657.1"/>
    </source>
</evidence>
<dbReference type="InterPro" id="IPR052363">
    <property type="entry name" value="LPS_export_LptC"/>
</dbReference>
<dbReference type="AlphaFoldDB" id="B8HPU8"/>
<dbReference type="InterPro" id="IPR026265">
    <property type="entry name" value="LptC"/>
</dbReference>
<sequence>MNPFDPALLLLVCRSVFKLNPLRLPLFLLVCFSLSACNAPPKTVRPSPQPIKGGLSFNQLVLKQTDQQGRLVWQLQTKSANYTQDRKRVQVKGLEGELFQAGKATFKLKAPQAEVQERGDQLVLRGAIVVTDLVSKGVFTAREFEWQPQTNTLLARNQPRLQYAQVQITAREMRANRQTKVISARGQVVADSPRSKLRLLTQQLEWRTEGDEILAGGTGSAAGVVVQRLSPTATETADRAEGGQARYNLKTQTVVLQSPAQIRLTKPDLQINGEQFTWQIAQQQVFSGGPLEVRSASQGVTVRAEQGAMNLADQQVELKGGVKAIGERHQSMLQTDQLIWRLPEEEITAQGNVFYRQQKPPLTVRGNRAIGNLQDQEVTVTGGTVTQIIP</sequence>
<dbReference type="eggNOG" id="COG1452">
    <property type="taxonomic scope" value="Bacteria"/>
</dbReference>
<dbReference type="KEGG" id="cyn:Cyan7425_3332"/>